<comment type="caution">
    <text evidence="10">The sequence shown here is derived from an EMBL/GenBank/DDBJ whole genome shotgun (WGS) entry which is preliminary data.</text>
</comment>
<feature type="binding site" evidence="7">
    <location>
        <position position="256"/>
    </location>
    <ligand>
        <name>ATP</name>
        <dbReference type="ChEBI" id="CHEBI:30616"/>
    </ligand>
</feature>
<sequence length="473" mass="54078">MRKEIRTRFAPSPTGYLHVGSLRTALFEYAYAKTHGGQFILRIEDTDRKRFVEGATENLIAVLEKFGIKYDEGPIVGGPYSPYIQSERVKKGIYKKAAEELIKKGNAFYCFCESKSKEEIESLHNKKVVELRDPCRNLTNDEAKEKISKGQKPAVRLRVPDTGSISYYDFVLKKEVGWNLRDVDEAMLLKSDGFPTYHLAVVIDDIIMKINPVFRGFEWLPSTPIHLLLYKYLGKKIPNIGHFSLVLDPDGGKLSKRKGNVSCEALLAEGYLSEALLNFIMLLGWAPKDNREIYTLSEYIKEFKNGDLQIANAIFNRDKLNWFNGEYIRKTPNSKLQTQIFNFYKGKYDENLITEVTPLVKERMNKLSEFESLAGFFFKKLKVKKSLLGKNYKIHLKAALKSFEKIGSWDLDSINSRLSNVIGRSGFKTGDFYMDLRIALTGSRVTPPINESIVILGKEVTLKRLKEILNTKS</sequence>
<reference evidence="10 11" key="1">
    <citation type="journal article" date="2016" name="Nat. Commun.">
        <title>Thousands of microbial genomes shed light on interconnected biogeochemical processes in an aquifer system.</title>
        <authorList>
            <person name="Anantharaman K."/>
            <person name="Brown C.T."/>
            <person name="Hug L.A."/>
            <person name="Sharon I."/>
            <person name="Castelle C.J."/>
            <person name="Probst A.J."/>
            <person name="Thomas B.C."/>
            <person name="Singh A."/>
            <person name="Wilkins M.J."/>
            <person name="Karaoz U."/>
            <person name="Brodie E.L."/>
            <person name="Williams K.H."/>
            <person name="Hubbard S.S."/>
            <person name="Banfield J.F."/>
        </authorList>
    </citation>
    <scope>NUCLEOTIDE SEQUENCE [LARGE SCALE GENOMIC DNA]</scope>
</reference>
<evidence type="ECO:0000259" key="9">
    <source>
        <dbReference type="Pfam" id="PF19269"/>
    </source>
</evidence>
<dbReference type="InterPro" id="IPR008925">
    <property type="entry name" value="aa_tRNA-synth_I_cd-bd_sf"/>
</dbReference>
<dbReference type="InterPro" id="IPR033910">
    <property type="entry name" value="GluRS_core"/>
</dbReference>
<feature type="domain" description="Glutamyl/glutaminyl-tRNA synthetase class Ib catalytic" evidence="8">
    <location>
        <begin position="4"/>
        <end position="322"/>
    </location>
</feature>
<dbReference type="PRINTS" id="PR00987">
    <property type="entry name" value="TRNASYNTHGLU"/>
</dbReference>
<dbReference type="EC" id="6.1.1.17" evidence="7"/>
<evidence type="ECO:0000313" key="10">
    <source>
        <dbReference type="EMBL" id="OGM11915.1"/>
    </source>
</evidence>
<keyword evidence="3 7" id="KW-0547">Nucleotide-binding</keyword>
<comment type="subcellular location">
    <subcellularLocation>
        <location evidence="7">Cytoplasm</location>
    </subcellularLocation>
</comment>
<evidence type="ECO:0000256" key="2">
    <source>
        <dbReference type="ARBA" id="ARBA00022598"/>
    </source>
</evidence>
<dbReference type="HAMAP" id="MF_00022">
    <property type="entry name" value="Glu_tRNA_synth_type1"/>
    <property type="match status" value="1"/>
</dbReference>
<dbReference type="SUPFAM" id="SSF52374">
    <property type="entry name" value="Nucleotidylyl transferase"/>
    <property type="match status" value="1"/>
</dbReference>
<dbReference type="PANTHER" id="PTHR43311:SF2">
    <property type="entry name" value="GLUTAMATE--TRNA LIGASE, MITOCHONDRIAL-RELATED"/>
    <property type="match status" value="1"/>
</dbReference>
<dbReference type="GO" id="GO:0006424">
    <property type="term" value="P:glutamyl-tRNA aminoacylation"/>
    <property type="evidence" value="ECO:0007669"/>
    <property type="project" value="UniProtKB-UniRule"/>
</dbReference>
<dbReference type="PANTHER" id="PTHR43311">
    <property type="entry name" value="GLUTAMATE--TRNA LIGASE"/>
    <property type="match status" value="1"/>
</dbReference>
<comment type="similarity">
    <text evidence="1 7">Belongs to the class-I aminoacyl-tRNA synthetase family. Glutamate--tRNA ligase type 1 subfamily.</text>
</comment>
<dbReference type="InterPro" id="IPR020751">
    <property type="entry name" value="aa-tRNA-synth_I_codon-bd_sub2"/>
</dbReference>
<evidence type="ECO:0000256" key="3">
    <source>
        <dbReference type="ARBA" id="ARBA00022741"/>
    </source>
</evidence>
<evidence type="ECO:0000256" key="1">
    <source>
        <dbReference type="ARBA" id="ARBA00007894"/>
    </source>
</evidence>
<dbReference type="NCBIfam" id="TIGR00464">
    <property type="entry name" value="gltX_bact"/>
    <property type="match status" value="1"/>
</dbReference>
<keyword evidence="5 7" id="KW-0648">Protein biosynthesis</keyword>
<keyword evidence="2 7" id="KW-0436">Ligase</keyword>
<protein>
    <recommendedName>
        <fullName evidence="7">Glutamate--tRNA ligase</fullName>
        <ecNumber evidence="7">6.1.1.17</ecNumber>
    </recommendedName>
    <alternativeName>
        <fullName evidence="7">Glutamyl-tRNA synthetase</fullName>
        <shortName evidence="7">GluRS</shortName>
    </alternativeName>
</protein>
<dbReference type="Gene3D" id="1.10.10.350">
    <property type="match status" value="1"/>
</dbReference>
<dbReference type="GO" id="GO:0005524">
    <property type="term" value="F:ATP binding"/>
    <property type="evidence" value="ECO:0007669"/>
    <property type="project" value="UniProtKB-UniRule"/>
</dbReference>
<organism evidence="10 11">
    <name type="scientific">Candidatus Woesebacteria bacterium RBG_16_34_12</name>
    <dbReference type="NCBI Taxonomy" id="1802480"/>
    <lineage>
        <taxon>Bacteria</taxon>
        <taxon>Candidatus Woeseibacteriota</taxon>
    </lineage>
</organism>
<dbReference type="AlphaFoldDB" id="A0A1F7XC68"/>
<evidence type="ECO:0000256" key="5">
    <source>
        <dbReference type="ARBA" id="ARBA00022917"/>
    </source>
</evidence>
<dbReference type="InterPro" id="IPR045462">
    <property type="entry name" value="aa-tRNA-synth_I_cd-bd"/>
</dbReference>
<feature type="domain" description="Aminoacyl-tRNA synthetase class I anticodon-binding" evidence="9">
    <location>
        <begin position="348"/>
        <end position="468"/>
    </location>
</feature>
<dbReference type="SUPFAM" id="SSF48163">
    <property type="entry name" value="An anticodon-binding domain of class I aminoacyl-tRNA synthetases"/>
    <property type="match status" value="1"/>
</dbReference>
<keyword evidence="7" id="KW-0963">Cytoplasm</keyword>
<dbReference type="Pfam" id="PF19269">
    <property type="entry name" value="Anticodon_2"/>
    <property type="match status" value="1"/>
</dbReference>
<dbReference type="InterPro" id="IPR000924">
    <property type="entry name" value="Glu/Gln-tRNA-synth"/>
</dbReference>
<dbReference type="GO" id="GO:0005737">
    <property type="term" value="C:cytoplasm"/>
    <property type="evidence" value="ECO:0007669"/>
    <property type="project" value="UniProtKB-SubCell"/>
</dbReference>
<dbReference type="Gene3D" id="3.40.50.620">
    <property type="entry name" value="HUPs"/>
    <property type="match status" value="1"/>
</dbReference>
<dbReference type="InterPro" id="IPR049940">
    <property type="entry name" value="GluQ/Sye"/>
</dbReference>
<dbReference type="InterPro" id="IPR004527">
    <property type="entry name" value="Glu-tRNA-ligase_bac/mito"/>
</dbReference>
<dbReference type="GO" id="GO:0008270">
    <property type="term" value="F:zinc ion binding"/>
    <property type="evidence" value="ECO:0007669"/>
    <property type="project" value="InterPro"/>
</dbReference>
<evidence type="ECO:0000256" key="6">
    <source>
        <dbReference type="ARBA" id="ARBA00023146"/>
    </source>
</evidence>
<evidence type="ECO:0000313" key="11">
    <source>
        <dbReference type="Proteomes" id="UP000177053"/>
    </source>
</evidence>
<accession>A0A1F7XC68</accession>
<dbReference type="InterPro" id="IPR014729">
    <property type="entry name" value="Rossmann-like_a/b/a_fold"/>
</dbReference>
<feature type="short sequence motif" description="'KMSKS' region" evidence="7">
    <location>
        <begin position="253"/>
        <end position="257"/>
    </location>
</feature>
<keyword evidence="6 7" id="KW-0030">Aminoacyl-tRNA synthetase</keyword>
<dbReference type="CDD" id="cd00808">
    <property type="entry name" value="GluRS_core"/>
    <property type="match status" value="1"/>
</dbReference>
<dbReference type="Pfam" id="PF00749">
    <property type="entry name" value="tRNA-synt_1c"/>
    <property type="match status" value="1"/>
</dbReference>
<comment type="catalytic activity">
    <reaction evidence="7">
        <text>tRNA(Glu) + L-glutamate + ATP = L-glutamyl-tRNA(Glu) + AMP + diphosphate</text>
        <dbReference type="Rhea" id="RHEA:23540"/>
        <dbReference type="Rhea" id="RHEA-COMP:9663"/>
        <dbReference type="Rhea" id="RHEA-COMP:9680"/>
        <dbReference type="ChEBI" id="CHEBI:29985"/>
        <dbReference type="ChEBI" id="CHEBI:30616"/>
        <dbReference type="ChEBI" id="CHEBI:33019"/>
        <dbReference type="ChEBI" id="CHEBI:78442"/>
        <dbReference type="ChEBI" id="CHEBI:78520"/>
        <dbReference type="ChEBI" id="CHEBI:456215"/>
        <dbReference type="EC" id="6.1.1.17"/>
    </reaction>
</comment>
<dbReference type="GO" id="GO:0000049">
    <property type="term" value="F:tRNA binding"/>
    <property type="evidence" value="ECO:0007669"/>
    <property type="project" value="InterPro"/>
</dbReference>
<evidence type="ECO:0000259" key="8">
    <source>
        <dbReference type="Pfam" id="PF00749"/>
    </source>
</evidence>
<comment type="function">
    <text evidence="7">Catalyzes the attachment of glutamate to tRNA(Glu) in a two-step reaction: glutamate is first activated by ATP to form Glu-AMP and then transferred to the acceptor end of tRNA(Glu).</text>
</comment>
<gene>
    <name evidence="7" type="primary">gltX</name>
    <name evidence="10" type="ORF">A2Z22_01635</name>
</gene>
<comment type="subunit">
    <text evidence="7">Monomer.</text>
</comment>
<evidence type="ECO:0000256" key="4">
    <source>
        <dbReference type="ARBA" id="ARBA00022840"/>
    </source>
</evidence>
<evidence type="ECO:0000256" key="7">
    <source>
        <dbReference type="HAMAP-Rule" id="MF_00022"/>
    </source>
</evidence>
<dbReference type="InterPro" id="IPR020058">
    <property type="entry name" value="Glu/Gln-tRNA-synth_Ib_cat-dom"/>
</dbReference>
<dbReference type="EMBL" id="MGFS01000007">
    <property type="protein sequence ID" value="OGM11915.1"/>
    <property type="molecule type" value="Genomic_DNA"/>
</dbReference>
<name>A0A1F7XC68_9BACT</name>
<keyword evidence="4 7" id="KW-0067">ATP-binding</keyword>
<comment type="caution">
    <text evidence="7">Lacks conserved residue(s) required for the propagation of feature annotation.</text>
</comment>
<dbReference type="Proteomes" id="UP000177053">
    <property type="component" value="Unassembled WGS sequence"/>
</dbReference>
<dbReference type="GO" id="GO:0004818">
    <property type="term" value="F:glutamate-tRNA ligase activity"/>
    <property type="evidence" value="ECO:0007669"/>
    <property type="project" value="UniProtKB-UniRule"/>
</dbReference>
<proteinExistence type="inferred from homology"/>
<feature type="short sequence motif" description="'HIGH' region" evidence="7">
    <location>
        <begin position="11"/>
        <end position="21"/>
    </location>
</feature>